<sequence>MFARDRRREARNTVVELTSKAKLLGSMSHLSSLRLKPPHTLLLPLQTKQVP</sequence>
<dbReference type="HOGENOM" id="CLU_3109142_0_0_1"/>
<name>D7LBG8_ARALL</name>
<organism evidence="2">
    <name type="scientific">Arabidopsis lyrata subsp. lyrata</name>
    <name type="common">Lyre-leaved rock-cress</name>
    <dbReference type="NCBI Taxonomy" id="81972"/>
    <lineage>
        <taxon>Eukaryota</taxon>
        <taxon>Viridiplantae</taxon>
        <taxon>Streptophyta</taxon>
        <taxon>Embryophyta</taxon>
        <taxon>Tracheophyta</taxon>
        <taxon>Spermatophyta</taxon>
        <taxon>Magnoliopsida</taxon>
        <taxon>eudicotyledons</taxon>
        <taxon>Gunneridae</taxon>
        <taxon>Pentapetalae</taxon>
        <taxon>rosids</taxon>
        <taxon>malvids</taxon>
        <taxon>Brassicales</taxon>
        <taxon>Brassicaceae</taxon>
        <taxon>Camelineae</taxon>
        <taxon>Arabidopsis</taxon>
    </lineage>
</organism>
<keyword evidence="2" id="KW-1185">Reference proteome</keyword>
<proteinExistence type="predicted"/>
<evidence type="ECO:0000313" key="1">
    <source>
        <dbReference type="EMBL" id="EFH56963.1"/>
    </source>
</evidence>
<reference evidence="2" key="1">
    <citation type="journal article" date="2011" name="Nat. Genet.">
        <title>The Arabidopsis lyrata genome sequence and the basis of rapid genome size change.</title>
        <authorList>
            <person name="Hu T.T."/>
            <person name="Pattyn P."/>
            <person name="Bakker E.G."/>
            <person name="Cao J."/>
            <person name="Cheng J.-F."/>
            <person name="Clark R.M."/>
            <person name="Fahlgren N."/>
            <person name="Fawcett J.A."/>
            <person name="Grimwood J."/>
            <person name="Gundlach H."/>
            <person name="Haberer G."/>
            <person name="Hollister J.D."/>
            <person name="Ossowski S."/>
            <person name="Ottilar R.P."/>
            <person name="Salamov A.A."/>
            <person name="Schneeberger K."/>
            <person name="Spannagl M."/>
            <person name="Wang X."/>
            <person name="Yang L."/>
            <person name="Nasrallah M.E."/>
            <person name="Bergelson J."/>
            <person name="Carrington J.C."/>
            <person name="Gaut B.S."/>
            <person name="Schmutz J."/>
            <person name="Mayer K.F.X."/>
            <person name="Van de Peer Y."/>
            <person name="Grigoriev I.V."/>
            <person name="Nordborg M."/>
            <person name="Weigel D."/>
            <person name="Guo Y.-L."/>
        </authorList>
    </citation>
    <scope>NUCLEOTIDE SEQUENCE [LARGE SCALE GENOMIC DNA]</scope>
    <source>
        <strain evidence="2">cv. MN47</strain>
    </source>
</reference>
<protein>
    <submittedName>
        <fullName evidence="1">Predicted protein</fullName>
    </submittedName>
</protein>
<dbReference type="Gramene" id="scaffold_400733.1">
    <property type="protein sequence ID" value="scaffold_400733.1"/>
    <property type="gene ID" value="scaffold_400733.1"/>
</dbReference>
<evidence type="ECO:0000313" key="2">
    <source>
        <dbReference type="Proteomes" id="UP000008694"/>
    </source>
</evidence>
<dbReference type="EMBL" id="GL348716">
    <property type="protein sequence ID" value="EFH56963.1"/>
    <property type="molecule type" value="Genomic_DNA"/>
</dbReference>
<gene>
    <name evidence="1" type="ORF">ARALYDRAFT_901232</name>
</gene>
<dbReference type="AlphaFoldDB" id="D7LBG8"/>
<accession>D7LBG8</accession>
<dbReference type="Proteomes" id="UP000008694">
    <property type="component" value="Unassembled WGS sequence"/>
</dbReference>